<dbReference type="AlphaFoldDB" id="A0AAD8V110"/>
<dbReference type="Proteomes" id="UP001230504">
    <property type="component" value="Unassembled WGS sequence"/>
</dbReference>
<dbReference type="GeneID" id="85436476"/>
<evidence type="ECO:0000313" key="2">
    <source>
        <dbReference type="EMBL" id="KAK1584796.1"/>
    </source>
</evidence>
<keyword evidence="3" id="KW-1185">Reference proteome</keyword>
<evidence type="ECO:0000313" key="3">
    <source>
        <dbReference type="Proteomes" id="UP001230504"/>
    </source>
</evidence>
<accession>A0AAD8V110</accession>
<gene>
    <name evidence="2" type="ORF">LY79DRAFT_295166</name>
</gene>
<keyword evidence="1" id="KW-0472">Membrane</keyword>
<name>A0AAD8V110_9PEZI</name>
<organism evidence="2 3">
    <name type="scientific">Colletotrichum navitas</name>
    <dbReference type="NCBI Taxonomy" id="681940"/>
    <lineage>
        <taxon>Eukaryota</taxon>
        <taxon>Fungi</taxon>
        <taxon>Dikarya</taxon>
        <taxon>Ascomycota</taxon>
        <taxon>Pezizomycotina</taxon>
        <taxon>Sordariomycetes</taxon>
        <taxon>Hypocreomycetidae</taxon>
        <taxon>Glomerellales</taxon>
        <taxon>Glomerellaceae</taxon>
        <taxon>Colletotrichum</taxon>
        <taxon>Colletotrichum graminicola species complex</taxon>
    </lineage>
</organism>
<dbReference type="EMBL" id="JAHLJV010000051">
    <property type="protein sequence ID" value="KAK1584796.1"/>
    <property type="molecule type" value="Genomic_DNA"/>
</dbReference>
<sequence>MSGVSSTTSQCHTFDKSCRNLCHSLGILPFPATQWSVRSRWPAAIAKYIGILATFLGIARPTVMVNLNVYSARRLFERKHPKRAEEHMQWYNPACDASRILRLKTSTGGLSLHRMSNRGSLLILTYTKDRVPVGFQSLVVESLELAITSCSASRTLVVFGRQILYPRSGQLGRAV</sequence>
<dbReference type="RefSeq" id="XP_060411858.1">
    <property type="nucleotide sequence ID" value="XM_060552236.1"/>
</dbReference>
<reference evidence="2" key="1">
    <citation type="submission" date="2021-06" db="EMBL/GenBank/DDBJ databases">
        <title>Comparative genomics, transcriptomics and evolutionary studies reveal genomic signatures of adaptation to plant cell wall in hemibiotrophic fungi.</title>
        <authorList>
            <consortium name="DOE Joint Genome Institute"/>
            <person name="Baroncelli R."/>
            <person name="Diaz J.F."/>
            <person name="Benocci T."/>
            <person name="Peng M."/>
            <person name="Battaglia E."/>
            <person name="Haridas S."/>
            <person name="Andreopoulos W."/>
            <person name="Labutti K."/>
            <person name="Pangilinan J."/>
            <person name="Floch G.L."/>
            <person name="Makela M.R."/>
            <person name="Henrissat B."/>
            <person name="Grigoriev I.V."/>
            <person name="Crouch J.A."/>
            <person name="De Vries R.P."/>
            <person name="Sukno S.A."/>
            <person name="Thon M.R."/>
        </authorList>
    </citation>
    <scope>NUCLEOTIDE SEQUENCE</scope>
    <source>
        <strain evidence="2">CBS 125086</strain>
    </source>
</reference>
<feature type="transmembrane region" description="Helical" evidence="1">
    <location>
        <begin position="45"/>
        <end position="69"/>
    </location>
</feature>
<evidence type="ECO:0000256" key="1">
    <source>
        <dbReference type="SAM" id="Phobius"/>
    </source>
</evidence>
<protein>
    <submittedName>
        <fullName evidence="2">Uncharacterized protein</fullName>
    </submittedName>
</protein>
<proteinExistence type="predicted"/>
<keyword evidence="1" id="KW-0812">Transmembrane</keyword>
<comment type="caution">
    <text evidence="2">The sequence shown here is derived from an EMBL/GenBank/DDBJ whole genome shotgun (WGS) entry which is preliminary data.</text>
</comment>
<keyword evidence="1" id="KW-1133">Transmembrane helix</keyword>